<comment type="caution">
    <text evidence="5">The sequence shown here is derived from an EMBL/GenBank/DDBJ whole genome shotgun (WGS) entry which is preliminary data.</text>
</comment>
<feature type="domain" description="HTH araC/xylS-type" evidence="4">
    <location>
        <begin position="189"/>
        <end position="287"/>
    </location>
</feature>
<dbReference type="EMBL" id="JBHTJZ010000005">
    <property type="protein sequence ID" value="MFD0958470.1"/>
    <property type="molecule type" value="Genomic_DNA"/>
</dbReference>
<organism evidence="5 6">
    <name type="scientific">Paenibacillus chungangensis</name>
    <dbReference type="NCBI Taxonomy" id="696535"/>
    <lineage>
        <taxon>Bacteria</taxon>
        <taxon>Bacillati</taxon>
        <taxon>Bacillota</taxon>
        <taxon>Bacilli</taxon>
        <taxon>Bacillales</taxon>
        <taxon>Paenibacillaceae</taxon>
        <taxon>Paenibacillus</taxon>
    </lineage>
</organism>
<keyword evidence="6" id="KW-1185">Reference proteome</keyword>
<name>A0ABW3HLW3_9BACL</name>
<dbReference type="Gene3D" id="2.60.120.10">
    <property type="entry name" value="Jelly Rolls"/>
    <property type="match status" value="1"/>
</dbReference>
<sequence length="290" mass="33673">MHIYQEPIHYQNPQLCLKVWQFAAAGEVDPAHQLQWHYHKEIEFVLVLDGVHEIHTPSQNYVLKPGEVMVLGSSQLHRGVTRKGQYVNYIVLHVDLEPYFDAAMMNYMGYFMEVLKPLDELNDILMRNKSLQEEIGSIMRLIHDEVMGKEKGYEIAVSMHIKHLMLAMLRHDDRNVLAAHQQVDASVIKPVVQYIDNHLDGKVDMAEVSKIAGMSYVYFSRYFKKKTGVSFTEYVNRKRIATAKRMLVMTDRTVSDIASSVGLDNMAHFYELFKRFNGCTPKQFRDRMLS</sequence>
<evidence type="ECO:0000313" key="5">
    <source>
        <dbReference type="EMBL" id="MFD0958470.1"/>
    </source>
</evidence>
<evidence type="ECO:0000256" key="2">
    <source>
        <dbReference type="ARBA" id="ARBA00023125"/>
    </source>
</evidence>
<dbReference type="InterPro" id="IPR020449">
    <property type="entry name" value="Tscrpt_reg_AraC-type_HTH"/>
</dbReference>
<dbReference type="InterPro" id="IPR018062">
    <property type="entry name" value="HTH_AraC-typ_CS"/>
</dbReference>
<dbReference type="Gene3D" id="1.10.10.60">
    <property type="entry name" value="Homeodomain-like"/>
    <property type="match status" value="2"/>
</dbReference>
<dbReference type="InterPro" id="IPR037923">
    <property type="entry name" value="HTH-like"/>
</dbReference>
<dbReference type="InterPro" id="IPR014710">
    <property type="entry name" value="RmlC-like_jellyroll"/>
</dbReference>
<dbReference type="SUPFAM" id="SSF46689">
    <property type="entry name" value="Homeodomain-like"/>
    <property type="match status" value="2"/>
</dbReference>
<evidence type="ECO:0000259" key="4">
    <source>
        <dbReference type="PROSITE" id="PS01124"/>
    </source>
</evidence>
<evidence type="ECO:0000256" key="1">
    <source>
        <dbReference type="ARBA" id="ARBA00023015"/>
    </source>
</evidence>
<dbReference type="Proteomes" id="UP001596989">
    <property type="component" value="Unassembled WGS sequence"/>
</dbReference>
<gene>
    <name evidence="5" type="ORF">ACFQ2I_03630</name>
</gene>
<dbReference type="Pfam" id="PF12833">
    <property type="entry name" value="HTH_18"/>
    <property type="match status" value="1"/>
</dbReference>
<dbReference type="InterPro" id="IPR003313">
    <property type="entry name" value="AraC-bd"/>
</dbReference>
<dbReference type="PANTHER" id="PTHR43280:SF27">
    <property type="entry name" value="TRANSCRIPTIONAL REGULATOR MTLR"/>
    <property type="match status" value="1"/>
</dbReference>
<evidence type="ECO:0000313" key="6">
    <source>
        <dbReference type="Proteomes" id="UP001596989"/>
    </source>
</evidence>
<dbReference type="PROSITE" id="PS01124">
    <property type="entry name" value="HTH_ARAC_FAMILY_2"/>
    <property type="match status" value="1"/>
</dbReference>
<keyword evidence="3" id="KW-0804">Transcription</keyword>
<dbReference type="PRINTS" id="PR00032">
    <property type="entry name" value="HTHARAC"/>
</dbReference>
<protein>
    <submittedName>
        <fullName evidence="5">Helix-turn-helix domain-containing protein</fullName>
    </submittedName>
</protein>
<dbReference type="Pfam" id="PF02311">
    <property type="entry name" value="AraC_binding"/>
    <property type="match status" value="1"/>
</dbReference>
<dbReference type="PROSITE" id="PS00041">
    <property type="entry name" value="HTH_ARAC_FAMILY_1"/>
    <property type="match status" value="1"/>
</dbReference>
<dbReference type="RefSeq" id="WP_377562248.1">
    <property type="nucleotide sequence ID" value="NZ_JBHTJZ010000005.1"/>
</dbReference>
<keyword evidence="2" id="KW-0238">DNA-binding</keyword>
<accession>A0ABW3HLW3</accession>
<evidence type="ECO:0000256" key="3">
    <source>
        <dbReference type="ARBA" id="ARBA00023163"/>
    </source>
</evidence>
<dbReference type="SMART" id="SM00342">
    <property type="entry name" value="HTH_ARAC"/>
    <property type="match status" value="1"/>
</dbReference>
<dbReference type="InterPro" id="IPR009057">
    <property type="entry name" value="Homeodomain-like_sf"/>
</dbReference>
<dbReference type="InterPro" id="IPR018060">
    <property type="entry name" value="HTH_AraC"/>
</dbReference>
<dbReference type="PANTHER" id="PTHR43280">
    <property type="entry name" value="ARAC-FAMILY TRANSCRIPTIONAL REGULATOR"/>
    <property type="match status" value="1"/>
</dbReference>
<dbReference type="SUPFAM" id="SSF51215">
    <property type="entry name" value="Regulatory protein AraC"/>
    <property type="match status" value="1"/>
</dbReference>
<proteinExistence type="predicted"/>
<reference evidence="6" key="1">
    <citation type="journal article" date="2019" name="Int. J. Syst. Evol. Microbiol.">
        <title>The Global Catalogue of Microorganisms (GCM) 10K type strain sequencing project: providing services to taxonomists for standard genome sequencing and annotation.</title>
        <authorList>
            <consortium name="The Broad Institute Genomics Platform"/>
            <consortium name="The Broad Institute Genome Sequencing Center for Infectious Disease"/>
            <person name="Wu L."/>
            <person name="Ma J."/>
        </authorList>
    </citation>
    <scope>NUCLEOTIDE SEQUENCE [LARGE SCALE GENOMIC DNA]</scope>
    <source>
        <strain evidence="6">CCUG 59129</strain>
    </source>
</reference>
<keyword evidence="1" id="KW-0805">Transcription regulation</keyword>